<dbReference type="GO" id="GO:0032955">
    <property type="term" value="P:regulation of division septum assembly"/>
    <property type="evidence" value="ECO:0007669"/>
    <property type="project" value="InterPro"/>
</dbReference>
<proteinExistence type="inferred from homology"/>
<keyword evidence="3 4" id="KW-0132">Cell division</keyword>
<organism evidence="4 5">
    <name type="scientific">Candidatus Eisenbergiella merdipullorum</name>
    <dbReference type="NCBI Taxonomy" id="2838553"/>
    <lineage>
        <taxon>Bacteria</taxon>
        <taxon>Bacillati</taxon>
        <taxon>Bacillota</taxon>
        <taxon>Clostridia</taxon>
        <taxon>Lachnospirales</taxon>
        <taxon>Lachnospiraceae</taxon>
        <taxon>Eisenbergiella</taxon>
    </lineage>
</organism>
<sequence length="90" mass="10390">MRIRNLFKRKTSRQVAKDRLKILLISDRAGCSPEMLEMIKKDIAEVISKYMKIDADNMEIQISKSALRGRGKNPTLYADIPILDLRNQTL</sequence>
<dbReference type="SUPFAM" id="SSF55229">
    <property type="entry name" value="Cell division protein MinE topological specificity domain"/>
    <property type="match status" value="1"/>
</dbReference>
<dbReference type="GO" id="GO:0051301">
    <property type="term" value="P:cell division"/>
    <property type="evidence" value="ECO:0007669"/>
    <property type="project" value="UniProtKB-KW"/>
</dbReference>
<evidence type="ECO:0000313" key="4">
    <source>
        <dbReference type="EMBL" id="HJA93878.1"/>
    </source>
</evidence>
<dbReference type="Pfam" id="PF03776">
    <property type="entry name" value="MinE"/>
    <property type="match status" value="1"/>
</dbReference>
<dbReference type="HAMAP" id="MF_00262">
    <property type="entry name" value="MinE"/>
    <property type="match status" value="1"/>
</dbReference>
<keyword evidence="3" id="KW-0131">Cell cycle</keyword>
<evidence type="ECO:0000256" key="2">
    <source>
        <dbReference type="ARBA" id="ARBA00025265"/>
    </source>
</evidence>
<dbReference type="InterPro" id="IPR005527">
    <property type="entry name" value="MinE"/>
</dbReference>
<comment type="similarity">
    <text evidence="1 3">Belongs to the MinE family.</text>
</comment>
<accession>A0A9D2I8V2</accession>
<reference evidence="4" key="1">
    <citation type="journal article" date="2021" name="PeerJ">
        <title>Extensive microbial diversity within the chicken gut microbiome revealed by metagenomics and culture.</title>
        <authorList>
            <person name="Gilroy R."/>
            <person name="Ravi A."/>
            <person name="Getino M."/>
            <person name="Pursley I."/>
            <person name="Horton D.L."/>
            <person name="Alikhan N.F."/>
            <person name="Baker D."/>
            <person name="Gharbi K."/>
            <person name="Hall N."/>
            <person name="Watson M."/>
            <person name="Adriaenssens E.M."/>
            <person name="Foster-Nyarko E."/>
            <person name="Jarju S."/>
            <person name="Secka A."/>
            <person name="Antonio M."/>
            <person name="Oren A."/>
            <person name="Chaudhuri R.R."/>
            <person name="La Ragione R."/>
            <person name="Hildebrand F."/>
            <person name="Pallen M.J."/>
        </authorList>
    </citation>
    <scope>NUCLEOTIDE SEQUENCE</scope>
    <source>
        <strain evidence="4">CHK179-7159</strain>
    </source>
</reference>
<dbReference type="Gene3D" id="3.30.1070.10">
    <property type="entry name" value="Cell division topological specificity factor MinE"/>
    <property type="match status" value="1"/>
</dbReference>
<evidence type="ECO:0000256" key="3">
    <source>
        <dbReference type="HAMAP-Rule" id="MF_00262"/>
    </source>
</evidence>
<comment type="caution">
    <text evidence="4">The sequence shown here is derived from an EMBL/GenBank/DDBJ whole genome shotgun (WGS) entry which is preliminary data.</text>
</comment>
<evidence type="ECO:0000256" key="1">
    <source>
        <dbReference type="ARBA" id="ARBA00008168"/>
    </source>
</evidence>
<dbReference type="EMBL" id="DWYY01000132">
    <property type="protein sequence ID" value="HJA93878.1"/>
    <property type="molecule type" value="Genomic_DNA"/>
</dbReference>
<gene>
    <name evidence="3 4" type="primary">minE</name>
    <name evidence="4" type="ORF">H9717_12325</name>
</gene>
<dbReference type="InterPro" id="IPR036707">
    <property type="entry name" value="MinE_sf"/>
</dbReference>
<dbReference type="AlphaFoldDB" id="A0A9D2I8V2"/>
<reference evidence="4" key="2">
    <citation type="submission" date="2021-04" db="EMBL/GenBank/DDBJ databases">
        <authorList>
            <person name="Gilroy R."/>
        </authorList>
    </citation>
    <scope>NUCLEOTIDE SEQUENCE</scope>
    <source>
        <strain evidence="4">CHK179-7159</strain>
    </source>
</reference>
<dbReference type="NCBIfam" id="TIGR01215">
    <property type="entry name" value="minE"/>
    <property type="match status" value="1"/>
</dbReference>
<dbReference type="Proteomes" id="UP000886858">
    <property type="component" value="Unassembled WGS sequence"/>
</dbReference>
<evidence type="ECO:0000313" key="5">
    <source>
        <dbReference type="Proteomes" id="UP000886858"/>
    </source>
</evidence>
<name>A0A9D2I8V2_9FIRM</name>
<protein>
    <recommendedName>
        <fullName evidence="3">Cell division topological specificity factor</fullName>
    </recommendedName>
</protein>
<comment type="function">
    <text evidence="2 3">Prevents the cell division inhibition by proteins MinC and MinD at internal division sites while permitting inhibition at polar sites. This ensures cell division at the proper site by restricting the formation of a division septum at the midpoint of the long axis of the cell.</text>
</comment>